<protein>
    <submittedName>
        <fullName evidence="1">Uncharacterized protein</fullName>
    </submittedName>
</protein>
<gene>
    <name evidence="1" type="ORF">EVAR_26791_1</name>
</gene>
<evidence type="ECO:0000313" key="1">
    <source>
        <dbReference type="EMBL" id="GBP49083.1"/>
    </source>
</evidence>
<organism evidence="1 2">
    <name type="scientific">Eumeta variegata</name>
    <name type="common">Bagworm moth</name>
    <name type="synonym">Eumeta japonica</name>
    <dbReference type="NCBI Taxonomy" id="151549"/>
    <lineage>
        <taxon>Eukaryota</taxon>
        <taxon>Metazoa</taxon>
        <taxon>Ecdysozoa</taxon>
        <taxon>Arthropoda</taxon>
        <taxon>Hexapoda</taxon>
        <taxon>Insecta</taxon>
        <taxon>Pterygota</taxon>
        <taxon>Neoptera</taxon>
        <taxon>Endopterygota</taxon>
        <taxon>Lepidoptera</taxon>
        <taxon>Glossata</taxon>
        <taxon>Ditrysia</taxon>
        <taxon>Tineoidea</taxon>
        <taxon>Psychidae</taxon>
        <taxon>Oiketicinae</taxon>
        <taxon>Eumeta</taxon>
    </lineage>
</organism>
<proteinExistence type="predicted"/>
<dbReference type="EMBL" id="BGZK01000537">
    <property type="protein sequence ID" value="GBP49083.1"/>
    <property type="molecule type" value="Genomic_DNA"/>
</dbReference>
<name>A0A4C1WDF7_EUMVA</name>
<dbReference type="Proteomes" id="UP000299102">
    <property type="component" value="Unassembled WGS sequence"/>
</dbReference>
<dbReference type="AlphaFoldDB" id="A0A4C1WDF7"/>
<evidence type="ECO:0000313" key="2">
    <source>
        <dbReference type="Proteomes" id="UP000299102"/>
    </source>
</evidence>
<keyword evidence="2" id="KW-1185">Reference proteome</keyword>
<comment type="caution">
    <text evidence="1">The sequence shown here is derived from an EMBL/GenBank/DDBJ whole genome shotgun (WGS) entry which is preliminary data.</text>
</comment>
<sequence>MELECLQIKTGVEIKSGTAFGIENERNRFREQNRDESRERTRCSQAITHPSTDRARLLNFADRKNAGIFGVV</sequence>
<reference evidence="1 2" key="1">
    <citation type="journal article" date="2019" name="Commun. Biol.">
        <title>The bagworm genome reveals a unique fibroin gene that provides high tensile strength.</title>
        <authorList>
            <person name="Kono N."/>
            <person name="Nakamura H."/>
            <person name="Ohtoshi R."/>
            <person name="Tomita M."/>
            <person name="Numata K."/>
            <person name="Arakawa K."/>
        </authorList>
    </citation>
    <scope>NUCLEOTIDE SEQUENCE [LARGE SCALE GENOMIC DNA]</scope>
</reference>
<accession>A0A4C1WDF7</accession>